<dbReference type="AlphaFoldDB" id="A0A177AVY0"/>
<comment type="caution">
    <text evidence="2">The sequence shown here is derived from an EMBL/GenBank/DDBJ whole genome shotgun (WGS) entry which is preliminary data.</text>
</comment>
<reference evidence="2 3" key="1">
    <citation type="submission" date="2016-04" db="EMBL/GenBank/DDBJ databases">
        <title>The genome of Intoshia linei affirms orthonectids as highly simplified spiralians.</title>
        <authorList>
            <person name="Mikhailov K.V."/>
            <person name="Slusarev G.S."/>
            <person name="Nikitin M.A."/>
            <person name="Logacheva M.D."/>
            <person name="Penin A."/>
            <person name="Aleoshin V."/>
            <person name="Panchin Y.V."/>
        </authorList>
    </citation>
    <scope>NUCLEOTIDE SEQUENCE [LARGE SCALE GENOMIC DNA]</scope>
    <source>
        <strain evidence="2">Intl2013</strain>
        <tissue evidence="2">Whole animal</tissue>
    </source>
</reference>
<dbReference type="InterPro" id="IPR036397">
    <property type="entry name" value="RNaseH_sf"/>
</dbReference>
<proteinExistence type="predicted"/>
<dbReference type="Gene3D" id="3.30.420.10">
    <property type="entry name" value="Ribonuclease H-like superfamily/Ribonuclease H"/>
    <property type="match status" value="1"/>
</dbReference>
<feature type="domain" description="Tc1-like transposase DDE" evidence="1">
    <location>
        <begin position="283"/>
        <end position="408"/>
    </location>
</feature>
<dbReference type="Proteomes" id="UP000078046">
    <property type="component" value="Unassembled WGS sequence"/>
</dbReference>
<dbReference type="GO" id="GO:0003676">
    <property type="term" value="F:nucleic acid binding"/>
    <property type="evidence" value="ECO:0007669"/>
    <property type="project" value="InterPro"/>
</dbReference>
<dbReference type="InterPro" id="IPR038717">
    <property type="entry name" value="Tc1-like_DDE_dom"/>
</dbReference>
<dbReference type="OrthoDB" id="7744248at2759"/>
<evidence type="ECO:0000259" key="1">
    <source>
        <dbReference type="Pfam" id="PF13358"/>
    </source>
</evidence>
<dbReference type="Pfam" id="PF13358">
    <property type="entry name" value="DDE_3"/>
    <property type="match status" value="1"/>
</dbReference>
<sequence length="475" mass="54603">MMKDDAVVAKLLNEATFSCAVTETIKRTFLDFFSNLHTKLANFIKPELTLAIQLDRMCRFVTIEYELEEYVGENLTVDNFVREESKLDGLDSDFVLDAKCYFINIYFNEECITATYNDSKGNCVYQAVKDLHIDDDSTEKIRVKLSVSPHLKKVELSDLVYQNLTFPSHSVESYALIENFLLISLHYEISLYLHVDNEIKTFGTGKKYHFKLSDEHVTAMTQSMCMLIARICTNTIKNWLDCELFTLKAIRPMPINVNSPENKLKRVDYVNSLLLARSNGRTIILINESNFNLFCIRKEGRSKVGCRSTVITAGSKGSNIHCIAAMSASRIFNFKTHRGSFKGDDCNDWFRSLIDECTEIGVISPTFVIDNAPVHSKLESVIRIRLAPYSHLLNPIELAWSCFKNEVNIKLRDEMSQMIAYRRINGVSICEFRMRILEIISNEAIHVLTLQKLLHFCNHVERYYGAVRRGEDLHE</sequence>
<organism evidence="2 3">
    <name type="scientific">Intoshia linei</name>
    <dbReference type="NCBI Taxonomy" id="1819745"/>
    <lineage>
        <taxon>Eukaryota</taxon>
        <taxon>Metazoa</taxon>
        <taxon>Spiralia</taxon>
        <taxon>Lophotrochozoa</taxon>
        <taxon>Mesozoa</taxon>
        <taxon>Orthonectida</taxon>
        <taxon>Rhopaluridae</taxon>
        <taxon>Intoshia</taxon>
    </lineage>
</organism>
<evidence type="ECO:0000313" key="2">
    <source>
        <dbReference type="EMBL" id="OAF66178.1"/>
    </source>
</evidence>
<gene>
    <name evidence="2" type="ORF">A3Q56_06079</name>
</gene>
<dbReference type="EMBL" id="LWCA01001011">
    <property type="protein sequence ID" value="OAF66178.1"/>
    <property type="molecule type" value="Genomic_DNA"/>
</dbReference>
<evidence type="ECO:0000313" key="3">
    <source>
        <dbReference type="Proteomes" id="UP000078046"/>
    </source>
</evidence>
<keyword evidence="3" id="KW-1185">Reference proteome</keyword>
<accession>A0A177AVY0</accession>
<protein>
    <recommendedName>
        <fullName evidence="1">Tc1-like transposase DDE domain-containing protein</fullName>
    </recommendedName>
</protein>
<name>A0A177AVY0_9BILA</name>